<protein>
    <submittedName>
        <fullName evidence="2">Uncharacterized protein</fullName>
    </submittedName>
</protein>
<accession>A0AAV7QLW2</accession>
<keyword evidence="3" id="KW-1185">Reference proteome</keyword>
<dbReference type="AlphaFoldDB" id="A0AAV7QLW2"/>
<dbReference type="Proteomes" id="UP001066276">
    <property type="component" value="Chromosome 6"/>
</dbReference>
<evidence type="ECO:0000313" key="2">
    <source>
        <dbReference type="EMBL" id="KAJ1141045.1"/>
    </source>
</evidence>
<feature type="compositionally biased region" description="Basic and acidic residues" evidence="1">
    <location>
        <begin position="25"/>
        <end position="40"/>
    </location>
</feature>
<evidence type="ECO:0000313" key="3">
    <source>
        <dbReference type="Proteomes" id="UP001066276"/>
    </source>
</evidence>
<proteinExistence type="predicted"/>
<organism evidence="2 3">
    <name type="scientific">Pleurodeles waltl</name>
    <name type="common">Iberian ribbed newt</name>
    <dbReference type="NCBI Taxonomy" id="8319"/>
    <lineage>
        <taxon>Eukaryota</taxon>
        <taxon>Metazoa</taxon>
        <taxon>Chordata</taxon>
        <taxon>Craniata</taxon>
        <taxon>Vertebrata</taxon>
        <taxon>Euteleostomi</taxon>
        <taxon>Amphibia</taxon>
        <taxon>Batrachia</taxon>
        <taxon>Caudata</taxon>
        <taxon>Salamandroidea</taxon>
        <taxon>Salamandridae</taxon>
        <taxon>Pleurodelinae</taxon>
        <taxon>Pleurodeles</taxon>
    </lineage>
</organism>
<sequence>MEVMGVISPVWNGYGASAGEEEDRETGRTKNQESGLRGDGEMAVCGAGSWDEDETSETREDGNPEGDGVTEDPVD</sequence>
<gene>
    <name evidence="2" type="ORF">NDU88_007382</name>
</gene>
<evidence type="ECO:0000256" key="1">
    <source>
        <dbReference type="SAM" id="MobiDB-lite"/>
    </source>
</evidence>
<comment type="caution">
    <text evidence="2">The sequence shown here is derived from an EMBL/GenBank/DDBJ whole genome shotgun (WGS) entry which is preliminary data.</text>
</comment>
<name>A0AAV7QLW2_PLEWA</name>
<reference evidence="2" key="1">
    <citation type="journal article" date="2022" name="bioRxiv">
        <title>Sequencing and chromosome-scale assembly of the giantPleurodeles waltlgenome.</title>
        <authorList>
            <person name="Brown T."/>
            <person name="Elewa A."/>
            <person name="Iarovenko S."/>
            <person name="Subramanian E."/>
            <person name="Araus A.J."/>
            <person name="Petzold A."/>
            <person name="Susuki M."/>
            <person name="Suzuki K.-i.T."/>
            <person name="Hayashi T."/>
            <person name="Toyoda A."/>
            <person name="Oliveira C."/>
            <person name="Osipova E."/>
            <person name="Leigh N.D."/>
            <person name="Simon A."/>
            <person name="Yun M.H."/>
        </authorList>
    </citation>
    <scope>NUCLEOTIDE SEQUENCE</scope>
    <source>
        <strain evidence="2">20211129_DDA</strain>
        <tissue evidence="2">Liver</tissue>
    </source>
</reference>
<feature type="region of interest" description="Disordered" evidence="1">
    <location>
        <begin position="1"/>
        <end position="75"/>
    </location>
</feature>
<dbReference type="EMBL" id="JANPWB010000010">
    <property type="protein sequence ID" value="KAJ1141045.1"/>
    <property type="molecule type" value="Genomic_DNA"/>
</dbReference>